<keyword evidence="2" id="KW-1185">Reference proteome</keyword>
<comment type="caution">
    <text evidence="1">The sequence shown here is derived from an EMBL/GenBank/DDBJ whole genome shotgun (WGS) entry which is preliminary data.</text>
</comment>
<name>A0A5N5J7U3_9ROSI</name>
<evidence type="ECO:0000313" key="2">
    <source>
        <dbReference type="Proteomes" id="UP000326939"/>
    </source>
</evidence>
<reference evidence="2" key="1">
    <citation type="journal article" date="2019" name="Gigascience">
        <title>De novo genome assembly of the endangered Acer yangbiense, a plant species with extremely small populations endemic to Yunnan Province, China.</title>
        <authorList>
            <person name="Yang J."/>
            <person name="Wariss H.M."/>
            <person name="Tao L."/>
            <person name="Zhang R."/>
            <person name="Yun Q."/>
            <person name="Hollingsworth P."/>
            <person name="Dao Z."/>
            <person name="Luo G."/>
            <person name="Guo H."/>
            <person name="Ma Y."/>
            <person name="Sun W."/>
        </authorList>
    </citation>
    <scope>NUCLEOTIDE SEQUENCE [LARGE SCALE GENOMIC DNA]</scope>
    <source>
        <strain evidence="2">cv. br00</strain>
    </source>
</reference>
<dbReference type="AlphaFoldDB" id="A0A5N5J7U3"/>
<accession>A0A5N5J7U3</accession>
<evidence type="ECO:0000313" key="1">
    <source>
        <dbReference type="EMBL" id="KAB5514736.1"/>
    </source>
</evidence>
<gene>
    <name evidence="1" type="ORF">DKX38_028642</name>
</gene>
<dbReference type="Proteomes" id="UP000326939">
    <property type="component" value="Chromosome 18"/>
</dbReference>
<dbReference type="EMBL" id="VDCV01000018">
    <property type="protein sequence ID" value="KAB5514736.1"/>
    <property type="molecule type" value="Genomic_DNA"/>
</dbReference>
<protein>
    <submittedName>
        <fullName evidence="1">Uncharacterized protein</fullName>
    </submittedName>
</protein>
<sequence>MSCQISFDPTKSTDHYKAVRFSHNLLALQSWMSFLLILESGSGAGSCYPSIGSPPPPAAADMDSCIGHDIY</sequence>
<organism evidence="1 2">
    <name type="scientific">Salix brachista</name>
    <dbReference type="NCBI Taxonomy" id="2182728"/>
    <lineage>
        <taxon>Eukaryota</taxon>
        <taxon>Viridiplantae</taxon>
        <taxon>Streptophyta</taxon>
        <taxon>Embryophyta</taxon>
        <taxon>Tracheophyta</taxon>
        <taxon>Spermatophyta</taxon>
        <taxon>Magnoliopsida</taxon>
        <taxon>eudicotyledons</taxon>
        <taxon>Gunneridae</taxon>
        <taxon>Pentapetalae</taxon>
        <taxon>rosids</taxon>
        <taxon>fabids</taxon>
        <taxon>Malpighiales</taxon>
        <taxon>Salicaceae</taxon>
        <taxon>Saliceae</taxon>
        <taxon>Salix</taxon>
    </lineage>
</organism>
<proteinExistence type="predicted"/>